<name>A0A397TJW6_9GLOM</name>
<dbReference type="OrthoDB" id="10261027at2759"/>
<protein>
    <recommendedName>
        <fullName evidence="1">Protein kinase domain-containing protein</fullName>
    </recommendedName>
</protein>
<dbReference type="Proteomes" id="UP000265703">
    <property type="component" value="Unassembled WGS sequence"/>
</dbReference>
<dbReference type="PROSITE" id="PS50011">
    <property type="entry name" value="PROTEIN_KINASE_DOM"/>
    <property type="match status" value="1"/>
</dbReference>
<evidence type="ECO:0000259" key="1">
    <source>
        <dbReference type="PROSITE" id="PS50011"/>
    </source>
</evidence>
<dbReference type="GO" id="GO:0004672">
    <property type="term" value="F:protein kinase activity"/>
    <property type="evidence" value="ECO:0007669"/>
    <property type="project" value="InterPro"/>
</dbReference>
<organism evidence="2 3">
    <name type="scientific">Glomus cerebriforme</name>
    <dbReference type="NCBI Taxonomy" id="658196"/>
    <lineage>
        <taxon>Eukaryota</taxon>
        <taxon>Fungi</taxon>
        <taxon>Fungi incertae sedis</taxon>
        <taxon>Mucoromycota</taxon>
        <taxon>Glomeromycotina</taxon>
        <taxon>Glomeromycetes</taxon>
        <taxon>Glomerales</taxon>
        <taxon>Glomeraceae</taxon>
        <taxon>Glomus</taxon>
    </lineage>
</organism>
<proteinExistence type="predicted"/>
<dbReference type="AlphaFoldDB" id="A0A397TJW6"/>
<keyword evidence="3" id="KW-1185">Reference proteome</keyword>
<dbReference type="Gene3D" id="1.10.510.10">
    <property type="entry name" value="Transferase(Phosphotransferase) domain 1"/>
    <property type="match status" value="1"/>
</dbReference>
<evidence type="ECO:0000313" key="2">
    <source>
        <dbReference type="EMBL" id="RIA96785.1"/>
    </source>
</evidence>
<accession>A0A397TJW6</accession>
<evidence type="ECO:0000313" key="3">
    <source>
        <dbReference type="Proteomes" id="UP000265703"/>
    </source>
</evidence>
<dbReference type="InterPro" id="IPR011009">
    <property type="entry name" value="Kinase-like_dom_sf"/>
</dbReference>
<dbReference type="InterPro" id="IPR008271">
    <property type="entry name" value="Ser/Thr_kinase_AS"/>
</dbReference>
<feature type="domain" description="Protein kinase" evidence="1">
    <location>
        <begin position="1"/>
        <end position="62"/>
    </location>
</feature>
<dbReference type="PROSITE" id="PS00108">
    <property type="entry name" value="PROTEIN_KINASE_ST"/>
    <property type="match status" value="1"/>
</dbReference>
<dbReference type="EMBL" id="QKYT01000039">
    <property type="protein sequence ID" value="RIA96785.1"/>
    <property type="molecule type" value="Genomic_DNA"/>
</dbReference>
<dbReference type="InterPro" id="IPR000719">
    <property type="entry name" value="Prot_kinase_dom"/>
</dbReference>
<comment type="caution">
    <text evidence="2">The sequence shown here is derived from an EMBL/GenBank/DDBJ whole genome shotgun (WGS) entry which is preliminary data.</text>
</comment>
<gene>
    <name evidence="2" type="ORF">C1645_353249</name>
</gene>
<dbReference type="GO" id="GO:0005524">
    <property type="term" value="F:ATP binding"/>
    <property type="evidence" value="ECO:0007669"/>
    <property type="project" value="InterPro"/>
</dbReference>
<sequence length="62" mass="7445">MIVMQYANDRSLKDFLLKNKIKHNWQWKLNIIRYLAQDLSMIHNAGLAHCDVKDENVFIRDD</sequence>
<reference evidence="2 3" key="1">
    <citation type="submission" date="2018-06" db="EMBL/GenBank/DDBJ databases">
        <title>Comparative genomics reveals the genomic features of Rhizophagus irregularis, R. cerebriforme, R. diaphanum and Gigaspora rosea, and their symbiotic lifestyle signature.</title>
        <authorList>
            <person name="Morin E."/>
            <person name="San Clemente H."/>
            <person name="Chen E.C.H."/>
            <person name="De La Providencia I."/>
            <person name="Hainaut M."/>
            <person name="Kuo A."/>
            <person name="Kohler A."/>
            <person name="Murat C."/>
            <person name="Tang N."/>
            <person name="Roy S."/>
            <person name="Loubradou J."/>
            <person name="Henrissat B."/>
            <person name="Grigoriev I.V."/>
            <person name="Corradi N."/>
            <person name="Roux C."/>
            <person name="Martin F.M."/>
        </authorList>
    </citation>
    <scope>NUCLEOTIDE SEQUENCE [LARGE SCALE GENOMIC DNA]</scope>
    <source>
        <strain evidence="2 3">DAOM 227022</strain>
    </source>
</reference>
<dbReference type="SUPFAM" id="SSF56112">
    <property type="entry name" value="Protein kinase-like (PK-like)"/>
    <property type="match status" value="1"/>
</dbReference>
<dbReference type="Pfam" id="PF00069">
    <property type="entry name" value="Pkinase"/>
    <property type="match status" value="1"/>
</dbReference>